<accession>A0A0N4WYB2</accession>
<dbReference type="AlphaFoldDB" id="A0A0N4WYB2"/>
<organism evidence="1">
    <name type="scientific">Haemonchus placei</name>
    <name type="common">Barber's pole worm</name>
    <dbReference type="NCBI Taxonomy" id="6290"/>
    <lineage>
        <taxon>Eukaryota</taxon>
        <taxon>Metazoa</taxon>
        <taxon>Ecdysozoa</taxon>
        <taxon>Nematoda</taxon>
        <taxon>Chromadorea</taxon>
        <taxon>Rhabditida</taxon>
        <taxon>Rhabditina</taxon>
        <taxon>Rhabditomorpha</taxon>
        <taxon>Strongyloidea</taxon>
        <taxon>Trichostrongylidae</taxon>
        <taxon>Haemonchus</taxon>
    </lineage>
</organism>
<evidence type="ECO:0000313" key="1">
    <source>
        <dbReference type="WBParaSite" id="HPLM_0001685701-mRNA-1"/>
    </source>
</evidence>
<protein>
    <submittedName>
        <fullName evidence="1">Secreted protein</fullName>
    </submittedName>
</protein>
<name>A0A0N4WYB2_HAEPC</name>
<reference evidence="1" key="1">
    <citation type="submission" date="2017-02" db="UniProtKB">
        <authorList>
            <consortium name="WormBaseParasite"/>
        </authorList>
    </citation>
    <scope>IDENTIFICATION</scope>
</reference>
<sequence>LESSTFPRTIPPFSTGVPTFLSAGRPCLSIFAMLLVVSPFSEVDLTKIEVPFSPTLTIGEFPEVAELSAVATAIEELSDCDFSSISLAALRLRVCCLTDSFTFRMFDSTSGLSGDGELSEVSDERARRAANGSFAGVGLIEAADV</sequence>
<dbReference type="WBParaSite" id="HPLM_0001685701-mRNA-1">
    <property type="protein sequence ID" value="HPLM_0001685701-mRNA-1"/>
    <property type="gene ID" value="HPLM_0001685701"/>
</dbReference>
<proteinExistence type="predicted"/>